<keyword evidence="3" id="KW-1185">Reference proteome</keyword>
<dbReference type="GeneID" id="301329239"/>
<dbReference type="RefSeq" id="WP_277410248.1">
    <property type="nucleotide sequence ID" value="NZ_CP114203.1"/>
</dbReference>
<proteinExistence type="predicted"/>
<accession>A0ABY7IT26</accession>
<dbReference type="Pfam" id="PF02441">
    <property type="entry name" value="Flavoprotein"/>
    <property type="match status" value="1"/>
</dbReference>
<evidence type="ECO:0000313" key="2">
    <source>
        <dbReference type="EMBL" id="WAU02068.1"/>
    </source>
</evidence>
<dbReference type="Proteomes" id="UP001210169">
    <property type="component" value="Chromosome"/>
</dbReference>
<dbReference type="InterPro" id="IPR003382">
    <property type="entry name" value="Flavoprotein"/>
</dbReference>
<protein>
    <recommendedName>
        <fullName evidence="1">Flavoprotein domain-containing protein</fullName>
    </recommendedName>
</protein>
<evidence type="ECO:0000259" key="1">
    <source>
        <dbReference type="Pfam" id="PF02441"/>
    </source>
</evidence>
<dbReference type="EMBL" id="CP114203">
    <property type="protein sequence ID" value="WAU02068.1"/>
    <property type="molecule type" value="Genomic_DNA"/>
</dbReference>
<feature type="domain" description="Flavoprotein" evidence="1">
    <location>
        <begin position="5"/>
        <end position="74"/>
    </location>
</feature>
<dbReference type="Gene3D" id="3.40.50.1950">
    <property type="entry name" value="Flavin prenyltransferase-like"/>
    <property type="match status" value="1"/>
</dbReference>
<evidence type="ECO:0000313" key="3">
    <source>
        <dbReference type="Proteomes" id="UP001210169"/>
    </source>
</evidence>
<gene>
    <name evidence="2" type="ORF">STRNI_000018</name>
</gene>
<dbReference type="SUPFAM" id="SSF52507">
    <property type="entry name" value="Homo-oligomeric flavin-containing Cys decarboxylases, HFCD"/>
    <property type="match status" value="1"/>
</dbReference>
<organism evidence="2 3">
    <name type="scientific">Streptomyces nigrescens</name>
    <dbReference type="NCBI Taxonomy" id="1920"/>
    <lineage>
        <taxon>Bacteria</taxon>
        <taxon>Bacillati</taxon>
        <taxon>Actinomycetota</taxon>
        <taxon>Actinomycetes</taxon>
        <taxon>Kitasatosporales</taxon>
        <taxon>Streptomycetaceae</taxon>
        <taxon>Streptomyces</taxon>
    </lineage>
</organism>
<reference evidence="2 3" key="1">
    <citation type="submission" date="2022-12" db="EMBL/GenBank/DDBJ databases">
        <authorList>
            <person name="Ruckert C."/>
            <person name="Busche T."/>
            <person name="Kalinowski J."/>
            <person name="Wittmann C."/>
        </authorList>
    </citation>
    <scope>NUCLEOTIDE SEQUENCE [LARGE SCALE GENOMIC DNA]</scope>
    <source>
        <strain evidence="2 3">DSM 40276</strain>
    </source>
</reference>
<sequence length="105" mass="11134">MLPAPDAILVAPLTSNTLHKWAAGASDTLALGLVTEAIGLRIPTVALPHWNDAQHAHPAVPRSVETLRKAGVTLLLGDNGFTPHKPRHGNLDAYPWQAAIDTLPT</sequence>
<name>A0ABY7IT26_STRNI</name>
<dbReference type="InterPro" id="IPR036551">
    <property type="entry name" value="Flavin_trans-like"/>
</dbReference>